<dbReference type="InterPro" id="IPR050137">
    <property type="entry name" value="PyrR_bifunctional"/>
</dbReference>
<keyword evidence="6 16" id="KW-0328">Glycosyltransferase</keyword>
<comment type="similarity">
    <text evidence="3">Belongs to the UPRTase family.</text>
</comment>
<evidence type="ECO:0000256" key="6">
    <source>
        <dbReference type="ARBA" id="ARBA00022676"/>
    </source>
</evidence>
<proteinExistence type="inferred from homology"/>
<comment type="function">
    <text evidence="12">Catalyzes the conversion of uracil and 5-phospho-alpha-D-ribose 1-diphosphate (PRPP) to UMP and diphosphate.</text>
</comment>
<comment type="cofactor">
    <cofactor evidence="1">
        <name>Mg(2+)</name>
        <dbReference type="ChEBI" id="CHEBI:18420"/>
    </cofactor>
</comment>
<feature type="domain" description="Phosphoribosyltransferase" evidence="15">
    <location>
        <begin position="7"/>
        <end position="211"/>
    </location>
</feature>
<evidence type="ECO:0000256" key="1">
    <source>
        <dbReference type="ARBA" id="ARBA00001946"/>
    </source>
</evidence>
<evidence type="ECO:0000256" key="5">
    <source>
        <dbReference type="ARBA" id="ARBA00022533"/>
    </source>
</evidence>
<dbReference type="InterPro" id="IPR029057">
    <property type="entry name" value="PRTase-like"/>
</dbReference>
<dbReference type="FunFam" id="3.40.50.2020:FF:000023">
    <property type="entry name" value="Probable uracil phosphoribosyltransferase"/>
    <property type="match status" value="1"/>
</dbReference>
<keyword evidence="8" id="KW-0547">Nucleotide-binding</keyword>
<evidence type="ECO:0000256" key="12">
    <source>
        <dbReference type="ARBA" id="ARBA00056901"/>
    </source>
</evidence>
<comment type="catalytic activity">
    <reaction evidence="11">
        <text>UMP + diphosphate = 5-phospho-alpha-D-ribose 1-diphosphate + uracil</text>
        <dbReference type="Rhea" id="RHEA:13017"/>
        <dbReference type="ChEBI" id="CHEBI:17568"/>
        <dbReference type="ChEBI" id="CHEBI:33019"/>
        <dbReference type="ChEBI" id="CHEBI:57865"/>
        <dbReference type="ChEBI" id="CHEBI:58017"/>
        <dbReference type="EC" id="2.4.2.9"/>
    </reaction>
</comment>
<name>A0A841ETN7_9BACT</name>
<keyword evidence="5" id="KW-0021">Allosteric enzyme</keyword>
<evidence type="ECO:0000313" key="16">
    <source>
        <dbReference type="EMBL" id="MBB6003650.1"/>
    </source>
</evidence>
<evidence type="ECO:0000256" key="10">
    <source>
        <dbReference type="ARBA" id="ARBA00031082"/>
    </source>
</evidence>
<dbReference type="CDD" id="cd06223">
    <property type="entry name" value="PRTases_typeI"/>
    <property type="match status" value="1"/>
</dbReference>
<keyword evidence="7 16" id="KW-0808">Transferase</keyword>
<keyword evidence="9" id="KW-0342">GTP-binding</keyword>
<dbReference type="EMBL" id="JACHKT010000015">
    <property type="protein sequence ID" value="MBB6003650.1"/>
    <property type="molecule type" value="Genomic_DNA"/>
</dbReference>
<protein>
    <recommendedName>
        <fullName evidence="13">Uracil phosphoribosyltransferase</fullName>
        <ecNumber evidence="4">2.4.2.9</ecNumber>
    </recommendedName>
    <alternativeName>
        <fullName evidence="10">UMP pyrophosphorylase</fullName>
    </alternativeName>
    <alternativeName>
        <fullName evidence="14">UPRTase</fullName>
    </alternativeName>
</protein>
<gene>
    <name evidence="16" type="ORF">HNP25_002308</name>
</gene>
<dbReference type="Pfam" id="PF14681">
    <property type="entry name" value="UPRTase"/>
    <property type="match status" value="1"/>
</dbReference>
<dbReference type="Gene3D" id="3.40.50.2020">
    <property type="match status" value="1"/>
</dbReference>
<keyword evidence="17" id="KW-1185">Reference proteome</keyword>
<dbReference type="PANTHER" id="PTHR11608:SF0">
    <property type="entry name" value="BIFUNCTIONAL PROTEIN PYRR"/>
    <property type="match status" value="1"/>
</dbReference>
<dbReference type="AlphaFoldDB" id="A0A841ETN7"/>
<evidence type="ECO:0000256" key="14">
    <source>
        <dbReference type="ARBA" id="ARBA00079807"/>
    </source>
</evidence>
<comment type="caution">
    <text evidence="16">The sequence shown here is derived from an EMBL/GenBank/DDBJ whole genome shotgun (WGS) entry which is preliminary data.</text>
</comment>
<accession>A0A841ETN7</accession>
<organism evidence="16 17">
    <name type="scientific">Arcicella rosea</name>
    <dbReference type="NCBI Taxonomy" id="502909"/>
    <lineage>
        <taxon>Bacteria</taxon>
        <taxon>Pseudomonadati</taxon>
        <taxon>Bacteroidota</taxon>
        <taxon>Cytophagia</taxon>
        <taxon>Cytophagales</taxon>
        <taxon>Flectobacillaceae</taxon>
        <taxon>Arcicella</taxon>
    </lineage>
</organism>
<dbReference type="GO" id="GO:0005525">
    <property type="term" value="F:GTP binding"/>
    <property type="evidence" value="ECO:0007669"/>
    <property type="project" value="UniProtKB-KW"/>
</dbReference>
<evidence type="ECO:0000256" key="3">
    <source>
        <dbReference type="ARBA" id="ARBA00009516"/>
    </source>
</evidence>
<evidence type="ECO:0000256" key="11">
    <source>
        <dbReference type="ARBA" id="ARBA00052919"/>
    </source>
</evidence>
<evidence type="ECO:0000256" key="4">
    <source>
        <dbReference type="ARBA" id="ARBA00011894"/>
    </source>
</evidence>
<dbReference type="RefSeq" id="WP_184134216.1">
    <property type="nucleotide sequence ID" value="NZ_JACHKT010000015.1"/>
</dbReference>
<dbReference type="InterPro" id="IPR000836">
    <property type="entry name" value="PRTase_dom"/>
</dbReference>
<dbReference type="PANTHER" id="PTHR11608">
    <property type="entry name" value="BIFUNCTIONAL PROTEIN PYRR"/>
    <property type="match status" value="1"/>
</dbReference>
<evidence type="ECO:0000313" key="17">
    <source>
        <dbReference type="Proteomes" id="UP000524404"/>
    </source>
</evidence>
<evidence type="ECO:0000256" key="7">
    <source>
        <dbReference type="ARBA" id="ARBA00022679"/>
    </source>
</evidence>
<evidence type="ECO:0000256" key="13">
    <source>
        <dbReference type="ARBA" id="ARBA00072146"/>
    </source>
</evidence>
<dbReference type="GO" id="GO:0004845">
    <property type="term" value="F:uracil phosphoribosyltransferase activity"/>
    <property type="evidence" value="ECO:0007669"/>
    <property type="project" value="UniProtKB-EC"/>
</dbReference>
<sequence>MFILTSKNSIANHFIAELRDVKIQQDSMRFRKNLERLGEVLAYEISQTLSYQSAEVQSPLAISKTELLANQPVLVTILRASLPFHQGFINVFDKAENAFIGAYRGKHLADESFEVEMDYLASPDLTDKTIILIDPMLATGKSLLKSYQALLKYGKPAKVIISAAIAAPEGVTFLKEHLPEATLFVGTLDEYLNEKYYIVPGLGDAGDLAFGLKL</sequence>
<evidence type="ECO:0000256" key="9">
    <source>
        <dbReference type="ARBA" id="ARBA00023134"/>
    </source>
</evidence>
<evidence type="ECO:0000259" key="15">
    <source>
        <dbReference type="Pfam" id="PF14681"/>
    </source>
</evidence>
<comment type="pathway">
    <text evidence="2">Pyrimidine metabolism; UMP biosynthesis via salvage pathway; UMP from uracil: step 1/1.</text>
</comment>
<dbReference type="Proteomes" id="UP000524404">
    <property type="component" value="Unassembled WGS sequence"/>
</dbReference>
<reference evidence="16 17" key="1">
    <citation type="submission" date="2020-08" db="EMBL/GenBank/DDBJ databases">
        <title>Functional genomics of gut bacteria from endangered species of beetles.</title>
        <authorList>
            <person name="Carlos-Shanley C."/>
        </authorList>
    </citation>
    <scope>NUCLEOTIDE SEQUENCE [LARGE SCALE GENOMIC DNA]</scope>
    <source>
        <strain evidence="16 17">S00070</strain>
    </source>
</reference>
<dbReference type="EC" id="2.4.2.9" evidence="4"/>
<dbReference type="SUPFAM" id="SSF53271">
    <property type="entry name" value="PRTase-like"/>
    <property type="match status" value="1"/>
</dbReference>
<dbReference type="NCBIfam" id="NF001097">
    <property type="entry name" value="PRK00129.1"/>
    <property type="match status" value="1"/>
</dbReference>
<evidence type="ECO:0000256" key="2">
    <source>
        <dbReference type="ARBA" id="ARBA00005180"/>
    </source>
</evidence>
<evidence type="ECO:0000256" key="8">
    <source>
        <dbReference type="ARBA" id="ARBA00022741"/>
    </source>
</evidence>